<proteinExistence type="predicted"/>
<keyword evidence="7 8" id="KW-0472">Membrane</keyword>
<reference evidence="9 10" key="1">
    <citation type="submission" date="2020-09" db="EMBL/GenBank/DDBJ databases">
        <title>Novel species of Mucilaginibacter isolated from a glacier on the Tibetan Plateau.</title>
        <authorList>
            <person name="Liu Q."/>
            <person name="Xin Y.-H."/>
        </authorList>
    </citation>
    <scope>NUCLEOTIDE SEQUENCE [LARGE SCALE GENOMIC DNA]</scope>
    <source>
        <strain evidence="9 10">ZT4R22</strain>
    </source>
</reference>
<dbReference type="RefSeq" id="WP_191191065.1">
    <property type="nucleotide sequence ID" value="NZ_JACWMY010000012.1"/>
</dbReference>
<keyword evidence="10" id="KW-1185">Reference proteome</keyword>
<evidence type="ECO:0000256" key="6">
    <source>
        <dbReference type="ARBA" id="ARBA00022989"/>
    </source>
</evidence>
<feature type="transmembrane region" description="Helical" evidence="8">
    <location>
        <begin position="12"/>
        <end position="32"/>
    </location>
</feature>
<feature type="transmembrane region" description="Helical" evidence="8">
    <location>
        <begin position="60"/>
        <end position="79"/>
    </location>
</feature>
<accession>A0ABR7WYC7</accession>
<evidence type="ECO:0000313" key="10">
    <source>
        <dbReference type="Proteomes" id="UP000606600"/>
    </source>
</evidence>
<feature type="transmembrane region" description="Helical" evidence="8">
    <location>
        <begin position="361"/>
        <end position="379"/>
    </location>
</feature>
<protein>
    <recommendedName>
        <fullName evidence="11">Dolichyl-phosphate-mannose-protein mannosyltransferase</fullName>
    </recommendedName>
</protein>
<dbReference type="PANTHER" id="PTHR33908:SF11">
    <property type="entry name" value="MEMBRANE PROTEIN"/>
    <property type="match status" value="1"/>
</dbReference>
<gene>
    <name evidence="9" type="ORF">IDJ77_21605</name>
</gene>
<feature type="transmembrane region" description="Helical" evidence="8">
    <location>
        <begin position="331"/>
        <end position="349"/>
    </location>
</feature>
<feature type="transmembrane region" description="Helical" evidence="8">
    <location>
        <begin position="268"/>
        <end position="288"/>
    </location>
</feature>
<dbReference type="Proteomes" id="UP000606600">
    <property type="component" value="Unassembled WGS sequence"/>
</dbReference>
<evidence type="ECO:0000256" key="8">
    <source>
        <dbReference type="SAM" id="Phobius"/>
    </source>
</evidence>
<feature type="transmembrane region" description="Helical" evidence="8">
    <location>
        <begin position="300"/>
        <end position="319"/>
    </location>
</feature>
<evidence type="ECO:0000256" key="4">
    <source>
        <dbReference type="ARBA" id="ARBA00022679"/>
    </source>
</evidence>
<evidence type="ECO:0000256" key="5">
    <source>
        <dbReference type="ARBA" id="ARBA00022692"/>
    </source>
</evidence>
<feature type="transmembrane region" description="Helical" evidence="8">
    <location>
        <begin position="209"/>
        <end position="231"/>
    </location>
</feature>
<comment type="subcellular location">
    <subcellularLocation>
        <location evidence="1">Cell membrane</location>
        <topology evidence="1">Multi-pass membrane protein</topology>
    </subcellularLocation>
</comment>
<evidence type="ECO:0000256" key="1">
    <source>
        <dbReference type="ARBA" id="ARBA00004651"/>
    </source>
</evidence>
<sequence length="526" mass="59726">MVKPKSIHDYNTLIACGLGFFLICLFTSYSGIGISPDSIMYTSAARSFAAEGTLKTFNGIPIVDFPMFYPLFLGIIKVITRVDPTVFGAILNSILFASLLYISGWIMNRFVPSSQLYKWLLLVAIALSPGLLQIYSYLWSETLFILEVLFFIIAFRQYLNTHAGKWLIAAAAIAAVGCVTRYAAVTIVGTGGLLLLLDRTLPIKKKIGHIFIYGVICISLLVSNLVFNAFMSGTVTGPREPSITPFIKNVYYFGTTMCDWMGLTPDQYFLAIPIASVMLLGFILSLAINYFRRSLNSYENLAITFSLVYGLFIILSSTFSRYERINSRLLSPLYITALWGYTSWVLLWLKSIDAKRTRTIVGGIFTLLMLGFIGKEFYIDYDRYRDQVADDYGAPGYSDASWQENEFANYLRNYDKKLFKPNVLIYTDAHEAVYFFSGMSAYLVPHKFFKKDVELFYRRDHYYLIWFNNLENPELINIKDIQKVKQLKLLKQFPEGAIYEFEGVDVVPATVGKDSLPARPVVRAPK</sequence>
<keyword evidence="3" id="KW-0328">Glycosyltransferase</keyword>
<evidence type="ECO:0000313" key="9">
    <source>
        <dbReference type="EMBL" id="MBD1366424.1"/>
    </source>
</evidence>
<dbReference type="PANTHER" id="PTHR33908">
    <property type="entry name" value="MANNOSYLTRANSFERASE YKCB-RELATED"/>
    <property type="match status" value="1"/>
</dbReference>
<name>A0ABR7WYC7_9SPHI</name>
<evidence type="ECO:0000256" key="3">
    <source>
        <dbReference type="ARBA" id="ARBA00022676"/>
    </source>
</evidence>
<evidence type="ECO:0000256" key="7">
    <source>
        <dbReference type="ARBA" id="ARBA00023136"/>
    </source>
</evidence>
<feature type="transmembrane region" description="Helical" evidence="8">
    <location>
        <begin position="86"/>
        <end position="107"/>
    </location>
</feature>
<keyword evidence="6 8" id="KW-1133">Transmembrane helix</keyword>
<keyword evidence="2" id="KW-1003">Cell membrane</keyword>
<comment type="caution">
    <text evidence="9">The sequence shown here is derived from an EMBL/GenBank/DDBJ whole genome shotgun (WGS) entry which is preliminary data.</text>
</comment>
<feature type="transmembrane region" description="Helical" evidence="8">
    <location>
        <begin position="166"/>
        <end position="197"/>
    </location>
</feature>
<keyword evidence="5 8" id="KW-0812">Transmembrane</keyword>
<evidence type="ECO:0008006" key="11">
    <source>
        <dbReference type="Google" id="ProtNLM"/>
    </source>
</evidence>
<organism evidence="9 10">
    <name type="scientific">Mucilaginibacter pankratovii</name>
    <dbReference type="NCBI Taxonomy" id="2772110"/>
    <lineage>
        <taxon>Bacteria</taxon>
        <taxon>Pseudomonadati</taxon>
        <taxon>Bacteroidota</taxon>
        <taxon>Sphingobacteriia</taxon>
        <taxon>Sphingobacteriales</taxon>
        <taxon>Sphingobacteriaceae</taxon>
        <taxon>Mucilaginibacter</taxon>
    </lineage>
</organism>
<keyword evidence="4" id="KW-0808">Transferase</keyword>
<dbReference type="InterPro" id="IPR050297">
    <property type="entry name" value="LipidA_mod_glycosyltrf_83"/>
</dbReference>
<evidence type="ECO:0000256" key="2">
    <source>
        <dbReference type="ARBA" id="ARBA00022475"/>
    </source>
</evidence>
<dbReference type="EMBL" id="JACWMY010000012">
    <property type="protein sequence ID" value="MBD1366424.1"/>
    <property type="molecule type" value="Genomic_DNA"/>
</dbReference>